<reference evidence="3 4" key="1">
    <citation type="submission" date="2017-02" db="EMBL/GenBank/DDBJ databases">
        <title>Paraburkholderia sophoroidis sp. nov. and Paraburkholderia steynii sp. nov. rhizobial symbionts of the fynbos legume Hypocalyptus sophoroides.</title>
        <authorList>
            <person name="Steenkamp E.T."/>
            <person name="Beukes C.W."/>
            <person name="Van Zyl E."/>
            <person name="Avontuur J."/>
            <person name="Chan W.Y."/>
            <person name="Hassen A."/>
            <person name="Palmer M."/>
            <person name="Mthombeni L."/>
            <person name="Phalane F."/>
            <person name="Sereme K."/>
            <person name="Venter S.N."/>
        </authorList>
    </citation>
    <scope>NUCLEOTIDE SEQUENCE [LARGE SCALE GENOMIC DNA]</scope>
    <source>
        <strain evidence="3 4">HC1.1ba</strain>
    </source>
</reference>
<comment type="caution">
    <text evidence="3">The sequence shown here is derived from an EMBL/GenBank/DDBJ whole genome shotgun (WGS) entry which is preliminary data.</text>
</comment>
<dbReference type="InterPro" id="IPR040198">
    <property type="entry name" value="Fido_containing"/>
</dbReference>
<evidence type="ECO:0000256" key="1">
    <source>
        <dbReference type="PIRSR" id="PIRSR640198-2"/>
    </source>
</evidence>
<dbReference type="InterPro" id="IPR003812">
    <property type="entry name" value="Fido"/>
</dbReference>
<feature type="binding site" evidence="1">
    <location>
        <begin position="300"/>
        <end position="307"/>
    </location>
    <ligand>
        <name>ATP</name>
        <dbReference type="ChEBI" id="CHEBI:30616"/>
    </ligand>
</feature>
<dbReference type="EMBL" id="MWML01000117">
    <property type="protein sequence ID" value="TCG06281.1"/>
    <property type="molecule type" value="Genomic_DNA"/>
</dbReference>
<dbReference type="GO" id="GO:0005524">
    <property type="term" value="F:ATP binding"/>
    <property type="evidence" value="ECO:0007669"/>
    <property type="project" value="UniProtKB-KW"/>
</dbReference>
<sequence length="451" mass="50102">MSKLTPETVLDAIRRLAQAGQPEVSSTDVIHATHGSSASVRRHLDALCASGQLTRSGQARATRYRLAEVAAPVRTTTPEESSAGPSPAWSPAAVELGHKLDLPLAARDPVTYRREFVEDYVPNKSWLMPKDLAEALYRDGRLREQQPAGTYARKVLEQLLIDLSWSSSRLEGNRYTLLATEDLFRRGTAGSDTDAVMLLNHKAAIEFLVDAVPLQGLSTALIRNLHAVLMQDLLADTDALGVIREKLVNISDTVYVPTQAPAVLAEMLETILAKARLIKNPVEAAFFLWVNLAYLQPFEDGNKRTSRLAANIPLMLYNCSPLSFLDVSPHDYAQAMLGVYEFQDVSRAVDLFAWTYRRSIKKYVVVMESMGAPNPLRLRYREHLTEAIGLVVRDRKSAQAAVAELGLTEDHAPGFQAMLLDELKKLEVFNCARYRLTLTATQAWIDANRPH</sequence>
<accession>A0A4R0XJ69</accession>
<proteinExistence type="predicted"/>
<dbReference type="AlphaFoldDB" id="A0A4R0XJ69"/>
<evidence type="ECO:0000313" key="4">
    <source>
        <dbReference type="Proteomes" id="UP000294200"/>
    </source>
</evidence>
<keyword evidence="4" id="KW-1185">Reference proteome</keyword>
<feature type="domain" description="Fido" evidence="2">
    <location>
        <begin position="217"/>
        <end position="357"/>
    </location>
</feature>
<evidence type="ECO:0000259" key="2">
    <source>
        <dbReference type="PROSITE" id="PS51459"/>
    </source>
</evidence>
<gene>
    <name evidence="3" type="ORF">BZM27_27600</name>
</gene>
<dbReference type="Gene3D" id="1.10.10.10">
    <property type="entry name" value="Winged helix-like DNA-binding domain superfamily/Winged helix DNA-binding domain"/>
    <property type="match status" value="1"/>
</dbReference>
<protein>
    <recommendedName>
        <fullName evidence="2">Fido domain-containing protein</fullName>
    </recommendedName>
</protein>
<dbReference type="SUPFAM" id="SSF140931">
    <property type="entry name" value="Fic-like"/>
    <property type="match status" value="1"/>
</dbReference>
<dbReference type="Pfam" id="PF02661">
    <property type="entry name" value="Fic"/>
    <property type="match status" value="1"/>
</dbReference>
<name>A0A4R0XJ69_9BURK</name>
<dbReference type="InterPro" id="IPR036388">
    <property type="entry name" value="WH-like_DNA-bd_sf"/>
</dbReference>
<organism evidence="3 4">
    <name type="scientific">Paraburkholderia steynii</name>
    <dbReference type="NCBI Taxonomy" id="1245441"/>
    <lineage>
        <taxon>Bacteria</taxon>
        <taxon>Pseudomonadati</taxon>
        <taxon>Pseudomonadota</taxon>
        <taxon>Betaproteobacteria</taxon>
        <taxon>Burkholderiales</taxon>
        <taxon>Burkholderiaceae</taxon>
        <taxon>Paraburkholderia</taxon>
    </lineage>
</organism>
<dbReference type="Gene3D" id="1.10.3290.10">
    <property type="entry name" value="Fido-like domain"/>
    <property type="match status" value="1"/>
</dbReference>
<keyword evidence="1" id="KW-0067">ATP-binding</keyword>
<dbReference type="InterPro" id="IPR036597">
    <property type="entry name" value="Fido-like_dom_sf"/>
</dbReference>
<dbReference type="PANTHER" id="PTHR13504">
    <property type="entry name" value="FIDO DOMAIN-CONTAINING PROTEIN DDB_G0283145"/>
    <property type="match status" value="1"/>
</dbReference>
<evidence type="ECO:0000313" key="3">
    <source>
        <dbReference type="EMBL" id="TCG06281.1"/>
    </source>
</evidence>
<keyword evidence="1" id="KW-0547">Nucleotide-binding</keyword>
<dbReference type="Proteomes" id="UP000294200">
    <property type="component" value="Unassembled WGS sequence"/>
</dbReference>
<dbReference type="PANTHER" id="PTHR13504:SF38">
    <property type="entry name" value="FIDO DOMAIN-CONTAINING PROTEIN"/>
    <property type="match status" value="1"/>
</dbReference>
<dbReference type="PROSITE" id="PS51459">
    <property type="entry name" value="FIDO"/>
    <property type="match status" value="1"/>
</dbReference>